<dbReference type="RefSeq" id="WP_013626000.1">
    <property type="nucleotide sequence ID" value="NC_015172.1"/>
</dbReference>
<gene>
    <name evidence="1" type="ordered locus">Sgly_2911</name>
</gene>
<dbReference type="KEGG" id="sgy:Sgly_2911"/>
<name>F0SZ62_SYNGF</name>
<dbReference type="InterPro" id="IPR024523">
    <property type="entry name" value="DUF3793"/>
</dbReference>
<evidence type="ECO:0008006" key="3">
    <source>
        <dbReference type="Google" id="ProtNLM"/>
    </source>
</evidence>
<evidence type="ECO:0000313" key="2">
    <source>
        <dbReference type="Proteomes" id="UP000007488"/>
    </source>
</evidence>
<dbReference type="EMBL" id="CP002547">
    <property type="protein sequence ID" value="ADY57180.1"/>
    <property type="molecule type" value="Genomic_DNA"/>
</dbReference>
<reference evidence="1 2" key="1">
    <citation type="journal article" date="2011" name="Stand. Genomic Sci.">
        <title>Complete genome sequence of Syntrophobotulus glycolicus type strain (FlGlyR).</title>
        <authorList>
            <person name="Han C."/>
            <person name="Mwirichia R."/>
            <person name="Chertkov O."/>
            <person name="Held B."/>
            <person name="Lapidus A."/>
            <person name="Nolan M."/>
            <person name="Lucas S."/>
            <person name="Hammon N."/>
            <person name="Deshpande S."/>
            <person name="Cheng J.F."/>
            <person name="Tapia R."/>
            <person name="Goodwin L."/>
            <person name="Pitluck S."/>
            <person name="Huntemann M."/>
            <person name="Liolios K."/>
            <person name="Ivanova N."/>
            <person name="Pagani I."/>
            <person name="Mavromatis K."/>
            <person name="Ovchinikova G."/>
            <person name="Pati A."/>
            <person name="Chen A."/>
            <person name="Palaniappan K."/>
            <person name="Land M."/>
            <person name="Hauser L."/>
            <person name="Brambilla E.M."/>
            <person name="Rohde M."/>
            <person name="Spring S."/>
            <person name="Sikorski J."/>
            <person name="Goker M."/>
            <person name="Woyke T."/>
            <person name="Bristow J."/>
            <person name="Eisen J.A."/>
            <person name="Markowitz V."/>
            <person name="Hugenholtz P."/>
            <person name="Kyrpides N.C."/>
            <person name="Klenk H.P."/>
            <person name="Detter J.C."/>
        </authorList>
    </citation>
    <scope>NUCLEOTIDE SEQUENCE [LARGE SCALE GENOMIC DNA]</scope>
    <source>
        <strain evidence="2">DSM 8271 / FlGlyR</strain>
    </source>
</reference>
<dbReference type="Proteomes" id="UP000007488">
    <property type="component" value="Chromosome"/>
</dbReference>
<sequence>MVEQFKKHMNNSEDHEYLYMRIASHAAPTLMDMKPSSLISLSNNSRKVMNIWEENKDRIADRLNLHYFELLKSDKHVSILFYRKDKILQTIEKPESRHFLKSMGHPAGTNLEDLLQSFKQRFQKEFPHEIGILLGYPLEDVKDFIRHKGSGSLLCGYWKVYHNPDQALQVFRKYDLAKEMVMKLIAGLKGEVRVAI</sequence>
<dbReference type="Pfam" id="PF12672">
    <property type="entry name" value="DUF3793"/>
    <property type="match status" value="1"/>
</dbReference>
<proteinExistence type="predicted"/>
<dbReference type="OrthoDB" id="5393676at2"/>
<dbReference type="AlphaFoldDB" id="F0SZ62"/>
<keyword evidence="2" id="KW-1185">Reference proteome</keyword>
<protein>
    <recommendedName>
        <fullName evidence="3">DUF3793 family protein</fullName>
    </recommendedName>
</protein>
<evidence type="ECO:0000313" key="1">
    <source>
        <dbReference type="EMBL" id="ADY57180.1"/>
    </source>
</evidence>
<reference evidence="2" key="2">
    <citation type="submission" date="2011-02" db="EMBL/GenBank/DDBJ databases">
        <title>The complete genome of Syntrophobotulus glycolicus DSM 8271.</title>
        <authorList>
            <person name="Lucas S."/>
            <person name="Copeland A."/>
            <person name="Lapidus A."/>
            <person name="Bruce D."/>
            <person name="Goodwin L."/>
            <person name="Pitluck S."/>
            <person name="Kyrpides N."/>
            <person name="Mavromatis K."/>
            <person name="Pagani I."/>
            <person name="Ivanova N."/>
            <person name="Mikhailova N."/>
            <person name="Chertkov O."/>
            <person name="Held B."/>
            <person name="Detter J.C."/>
            <person name="Tapia R."/>
            <person name="Han C."/>
            <person name="Land M."/>
            <person name="Hauser L."/>
            <person name="Markowitz V."/>
            <person name="Cheng J.-F."/>
            <person name="Hugenholtz P."/>
            <person name="Woyke T."/>
            <person name="Wu D."/>
            <person name="Spring S."/>
            <person name="Schroeder M."/>
            <person name="Brambilla E."/>
            <person name="Klenk H.-P."/>
            <person name="Eisen J.A."/>
        </authorList>
    </citation>
    <scope>NUCLEOTIDE SEQUENCE [LARGE SCALE GENOMIC DNA]</scope>
    <source>
        <strain evidence="2">DSM 8271 / FlGlyR</strain>
    </source>
</reference>
<dbReference type="STRING" id="645991.Sgly_2911"/>
<organism evidence="1 2">
    <name type="scientific">Syntrophobotulus glycolicus (strain DSM 8271 / FlGlyR)</name>
    <dbReference type="NCBI Taxonomy" id="645991"/>
    <lineage>
        <taxon>Bacteria</taxon>
        <taxon>Bacillati</taxon>
        <taxon>Bacillota</taxon>
        <taxon>Clostridia</taxon>
        <taxon>Eubacteriales</taxon>
        <taxon>Desulfitobacteriaceae</taxon>
        <taxon>Syntrophobotulus</taxon>
    </lineage>
</organism>
<accession>F0SZ62</accession>
<dbReference type="HOGENOM" id="CLU_080981_1_0_9"/>
<dbReference type="eggNOG" id="ENOG5032SGE">
    <property type="taxonomic scope" value="Bacteria"/>
</dbReference>